<proteinExistence type="predicted"/>
<dbReference type="InParanoid" id="J9DP13"/>
<feature type="compositionally biased region" description="Basic and acidic residues" evidence="1">
    <location>
        <begin position="137"/>
        <end position="148"/>
    </location>
</feature>
<accession>J9DP13</accession>
<keyword evidence="3" id="KW-1185">Reference proteome</keyword>
<feature type="region of interest" description="Disordered" evidence="1">
    <location>
        <begin position="1"/>
        <end position="21"/>
    </location>
</feature>
<dbReference type="EMBL" id="AFBI03000046">
    <property type="protein sequence ID" value="EJW03082.1"/>
    <property type="molecule type" value="Genomic_DNA"/>
</dbReference>
<evidence type="ECO:0000313" key="2">
    <source>
        <dbReference type="EMBL" id="EJW03082.1"/>
    </source>
</evidence>
<dbReference type="HOGENOM" id="CLU_1758778_0_0_1"/>
<sequence>MIRKDNANKQNIGGGCASESESDFSFVLKPPLVSMVIEGQSNKNNKLINNKNSNNINNNNIYNINKVKNSKVKPDNHDKLKSVLREKQFIFNKNLIDRKKLSNKKNEDLRKRNNKISKKPDNIKETKELPKITNKINNEDKETKNIEN</sequence>
<feature type="region of interest" description="Disordered" evidence="1">
    <location>
        <begin position="100"/>
        <end position="148"/>
    </location>
</feature>
<protein>
    <submittedName>
        <fullName evidence="2">Uncharacterized protein</fullName>
    </submittedName>
</protein>
<feature type="compositionally biased region" description="Basic and acidic residues" evidence="1">
    <location>
        <begin position="118"/>
        <end position="130"/>
    </location>
</feature>
<name>J9DP13_EDHAE</name>
<reference evidence="3" key="2">
    <citation type="submission" date="2015-07" db="EMBL/GenBank/DDBJ databases">
        <title>Contrasting host-pathogen interactions and genome evolution in two generalist and specialist microsporidian pathogens of mosquitoes.</title>
        <authorList>
            <consortium name="The Broad Institute Genomics Platform"/>
            <consortium name="The Broad Institute Genome Sequencing Center for Infectious Disease"/>
            <person name="Cuomo C.A."/>
            <person name="Sanscrainte N.D."/>
            <person name="Goldberg J.M."/>
            <person name="Heiman D."/>
            <person name="Young S."/>
            <person name="Zeng Q."/>
            <person name="Becnel J.J."/>
            <person name="Birren B.W."/>
        </authorList>
    </citation>
    <scope>NUCLEOTIDE SEQUENCE [LARGE SCALE GENOMIC DNA]</scope>
    <source>
        <strain evidence="3">USNM 41457</strain>
    </source>
</reference>
<feature type="compositionally biased region" description="Basic and acidic residues" evidence="1">
    <location>
        <begin position="100"/>
        <end position="111"/>
    </location>
</feature>
<organism evidence="2 3">
    <name type="scientific">Edhazardia aedis (strain USNM 41457)</name>
    <name type="common">Microsporidian parasite</name>
    <dbReference type="NCBI Taxonomy" id="1003232"/>
    <lineage>
        <taxon>Eukaryota</taxon>
        <taxon>Fungi</taxon>
        <taxon>Fungi incertae sedis</taxon>
        <taxon>Microsporidia</taxon>
        <taxon>Edhazardia</taxon>
    </lineage>
</organism>
<comment type="caution">
    <text evidence="2">The sequence shown here is derived from an EMBL/GenBank/DDBJ whole genome shotgun (WGS) entry which is preliminary data.</text>
</comment>
<reference evidence="2 3" key="1">
    <citation type="submission" date="2011-08" db="EMBL/GenBank/DDBJ databases">
        <authorList>
            <person name="Liu Z.J."/>
            <person name="Shi F.L."/>
            <person name="Lu J.Q."/>
            <person name="Li M."/>
            <person name="Wang Z.L."/>
        </authorList>
    </citation>
    <scope>NUCLEOTIDE SEQUENCE [LARGE SCALE GENOMIC DNA]</scope>
    <source>
        <strain evidence="2 3">USNM 41457</strain>
    </source>
</reference>
<evidence type="ECO:0000256" key="1">
    <source>
        <dbReference type="SAM" id="MobiDB-lite"/>
    </source>
</evidence>
<gene>
    <name evidence="2" type="ORF">EDEG_02534</name>
</gene>
<evidence type="ECO:0000313" key="3">
    <source>
        <dbReference type="Proteomes" id="UP000003163"/>
    </source>
</evidence>
<dbReference type="VEuPathDB" id="MicrosporidiaDB:EDEG_02534"/>
<dbReference type="Proteomes" id="UP000003163">
    <property type="component" value="Unassembled WGS sequence"/>
</dbReference>
<dbReference type="AlphaFoldDB" id="J9DP13"/>